<proteinExistence type="predicted"/>
<dbReference type="STRING" id="1043003.A0A074W226"/>
<dbReference type="AlphaFoldDB" id="A0A074W226"/>
<dbReference type="GO" id="GO:0042790">
    <property type="term" value="P:nucleolar large rRNA transcription by RNA polymerase I"/>
    <property type="evidence" value="ECO:0007669"/>
    <property type="project" value="TreeGrafter"/>
</dbReference>
<feature type="compositionally biased region" description="Polar residues" evidence="1">
    <location>
        <begin position="248"/>
        <end position="261"/>
    </location>
</feature>
<feature type="compositionally biased region" description="Acidic residues" evidence="1">
    <location>
        <begin position="133"/>
        <end position="144"/>
    </location>
</feature>
<gene>
    <name evidence="3" type="ORF">M437DRAFT_83673</name>
</gene>
<feature type="region of interest" description="Disordered" evidence="1">
    <location>
        <begin position="199"/>
        <end position="219"/>
    </location>
</feature>
<feature type="compositionally biased region" description="Acidic residues" evidence="1">
    <location>
        <begin position="65"/>
        <end position="79"/>
    </location>
</feature>
<feature type="region of interest" description="Disordered" evidence="1">
    <location>
        <begin position="333"/>
        <end position="353"/>
    </location>
</feature>
<dbReference type="GO" id="GO:0001164">
    <property type="term" value="F:RNA polymerase I core promoter sequence-specific DNA binding"/>
    <property type="evidence" value="ECO:0007669"/>
    <property type="project" value="TreeGrafter"/>
</dbReference>
<feature type="region of interest" description="Disordered" evidence="1">
    <location>
        <begin position="1"/>
        <end position="79"/>
    </location>
</feature>
<dbReference type="GeneID" id="63921348"/>
<feature type="region of interest" description="Disordered" evidence="1">
    <location>
        <begin position="294"/>
        <end position="313"/>
    </location>
</feature>
<evidence type="ECO:0000259" key="2">
    <source>
        <dbReference type="Pfam" id="PF15463"/>
    </source>
</evidence>
<organism evidence="3 4">
    <name type="scientific">Aureobasidium melanogenum (strain CBS 110374)</name>
    <name type="common">Aureobasidium pullulans var. melanogenum</name>
    <dbReference type="NCBI Taxonomy" id="1043003"/>
    <lineage>
        <taxon>Eukaryota</taxon>
        <taxon>Fungi</taxon>
        <taxon>Dikarya</taxon>
        <taxon>Ascomycota</taxon>
        <taxon>Pezizomycotina</taxon>
        <taxon>Dothideomycetes</taxon>
        <taxon>Dothideomycetidae</taxon>
        <taxon>Dothideales</taxon>
        <taxon>Saccotheciaceae</taxon>
        <taxon>Aureobasidium</taxon>
    </lineage>
</organism>
<dbReference type="PANTHER" id="PTHR28244:SF1">
    <property type="entry name" value="RNA POLYMERASE I-SPECIFIC TRANSCRIPTION INITIATION FACTOR RRN11"/>
    <property type="match status" value="1"/>
</dbReference>
<feature type="compositionally biased region" description="Low complexity" evidence="1">
    <location>
        <begin position="13"/>
        <end position="23"/>
    </location>
</feature>
<protein>
    <recommendedName>
        <fullName evidence="2">Extracellular mutant protein 11 C-terminal domain-containing protein</fullName>
    </recommendedName>
</protein>
<feature type="domain" description="Extracellular mutant protein 11 C-terminal" evidence="2">
    <location>
        <begin position="318"/>
        <end position="448"/>
    </location>
</feature>
<dbReference type="EMBL" id="KL584830">
    <property type="protein sequence ID" value="KEQ63977.1"/>
    <property type="molecule type" value="Genomic_DNA"/>
</dbReference>
<dbReference type="HOGENOM" id="CLU_542884_0_0_1"/>
<evidence type="ECO:0000256" key="1">
    <source>
        <dbReference type="SAM" id="MobiDB-lite"/>
    </source>
</evidence>
<feature type="compositionally biased region" description="Basic and acidic residues" evidence="1">
    <location>
        <begin position="145"/>
        <end position="158"/>
    </location>
</feature>
<dbReference type="InterPro" id="IPR029178">
    <property type="entry name" value="Ecm11_C"/>
</dbReference>
<dbReference type="PANTHER" id="PTHR28244">
    <property type="entry name" value="RNA POLYMERASE I-SPECIFIC TRANSCRIPTION INITIATION FACTOR RRN11"/>
    <property type="match status" value="1"/>
</dbReference>
<dbReference type="RefSeq" id="XP_040881000.1">
    <property type="nucleotide sequence ID" value="XM_041027975.1"/>
</dbReference>
<dbReference type="InterPro" id="IPR053029">
    <property type="entry name" value="RNA_pol_I-specific_init_factor"/>
</dbReference>
<accession>A0A074W226</accession>
<feature type="region of interest" description="Disordered" evidence="1">
    <location>
        <begin position="114"/>
        <end position="161"/>
    </location>
</feature>
<dbReference type="Pfam" id="PF15463">
    <property type="entry name" value="ECM11"/>
    <property type="match status" value="1"/>
</dbReference>
<evidence type="ECO:0000313" key="4">
    <source>
        <dbReference type="Proteomes" id="UP000030672"/>
    </source>
</evidence>
<keyword evidence="4" id="KW-1185">Reference proteome</keyword>
<dbReference type="GO" id="GO:0017025">
    <property type="term" value="F:TBP-class protein binding"/>
    <property type="evidence" value="ECO:0007669"/>
    <property type="project" value="TreeGrafter"/>
</dbReference>
<reference evidence="3 4" key="1">
    <citation type="journal article" date="2014" name="BMC Genomics">
        <title>Genome sequencing of four Aureobasidium pullulans varieties: biotechnological potential, stress tolerance, and description of new species.</title>
        <authorList>
            <person name="Gostin Ar C."/>
            <person name="Ohm R.A."/>
            <person name="Kogej T."/>
            <person name="Sonjak S."/>
            <person name="Turk M."/>
            <person name="Zajc J."/>
            <person name="Zalar P."/>
            <person name="Grube M."/>
            <person name="Sun H."/>
            <person name="Han J."/>
            <person name="Sharma A."/>
            <person name="Chiniquy J."/>
            <person name="Ngan C.Y."/>
            <person name="Lipzen A."/>
            <person name="Barry K."/>
            <person name="Grigoriev I.V."/>
            <person name="Gunde-Cimerman N."/>
        </authorList>
    </citation>
    <scope>NUCLEOTIDE SEQUENCE [LARGE SCALE GENOMIC DNA]</scope>
    <source>
        <strain evidence="3 4">CBS 110374</strain>
    </source>
</reference>
<sequence length="460" mass="52833">MLGLNEFVRNRNPENPNNQQAAPHPERPATAQSTRDLHERNGHHIYGTETDDFDATRSSLHDLNDQDYDGQDGFEDREEDNQYDDQAFPIHQGNGHLAGGLELDALMSQFHHNTARSGHTGADSYPPTTSGELEPDEDFEDEVDVEHAQAHSRVEQPLDIHNTIIPQRQFASTPLPIQSQPPRVQQCKDQFKVTTKPTISHKDVQQRQKKPQNKTHVVSQPNHIPEQFETTVQVATNHNSTARVPNLTHQQPARAHTTTANHRQRHTNGIDHHRQQYIRRVDYQEDHLDGLHNQQQYGMEGSPMDNHEQSTHSDEVLDYELQELYAKDFAELQDEPFDGPPRGEFPDTQSDLSKPLSERLEAVAKLDVRHQKELFSSLKLEEWEEAGDWFQERFSEVFGKLKAARKKRRQLASGFEQQIAQRQQVLTKKRKITDDALTEMKKSGSLVLTSTPKKKQRITE</sequence>
<name>A0A074W226_AURM1</name>
<evidence type="ECO:0000313" key="3">
    <source>
        <dbReference type="EMBL" id="KEQ63977.1"/>
    </source>
</evidence>
<dbReference type="GO" id="GO:0070860">
    <property type="term" value="C:RNA polymerase I core factor complex"/>
    <property type="evidence" value="ECO:0007669"/>
    <property type="project" value="TreeGrafter"/>
</dbReference>
<dbReference type="Proteomes" id="UP000030672">
    <property type="component" value="Unassembled WGS sequence"/>
</dbReference>
<feature type="region of interest" description="Disordered" evidence="1">
    <location>
        <begin position="248"/>
        <end position="274"/>
    </location>
</feature>